<comment type="function">
    <text evidence="7">Catalyzes the hydrolytic cleavage of the carbon-nitrogen bond in imidazolone-5-propanoate to yield N-formimidoyl-L-glutamate. It is the third step in the universal histidine degradation pathway.</text>
</comment>
<proteinExistence type="inferred from homology"/>
<reference evidence="9" key="1">
    <citation type="submission" date="2020-08" db="EMBL/GenBank/DDBJ databases">
        <title>Genome public.</title>
        <authorList>
            <person name="Liu C."/>
            <person name="Sun Q."/>
        </authorList>
    </citation>
    <scope>NUCLEOTIDE SEQUENCE</scope>
    <source>
        <strain evidence="9">BX7</strain>
    </source>
</reference>
<evidence type="ECO:0000256" key="3">
    <source>
        <dbReference type="ARBA" id="ARBA00022801"/>
    </source>
</evidence>
<gene>
    <name evidence="7" type="primary">hutI</name>
    <name evidence="9" type="ORF">H8695_01400</name>
</gene>
<comment type="caution">
    <text evidence="9">The sequence shown here is derived from an EMBL/GenBank/DDBJ whole genome shotgun (WGS) entry which is preliminary data.</text>
</comment>
<evidence type="ECO:0000313" key="9">
    <source>
        <dbReference type="EMBL" id="MBC8535352.1"/>
    </source>
</evidence>
<dbReference type="GO" id="GO:0005737">
    <property type="term" value="C:cytoplasm"/>
    <property type="evidence" value="ECO:0007669"/>
    <property type="project" value="UniProtKB-SubCell"/>
</dbReference>
<feature type="binding site" evidence="7">
    <location>
        <position position="84"/>
    </location>
    <ligand>
        <name>Fe(3+)</name>
        <dbReference type="ChEBI" id="CHEBI:29034"/>
    </ligand>
</feature>
<feature type="binding site" evidence="7">
    <location>
        <position position="326"/>
    </location>
    <ligand>
        <name>Zn(2+)</name>
        <dbReference type="ChEBI" id="CHEBI:29105"/>
    </ligand>
</feature>
<dbReference type="PANTHER" id="PTHR42752:SF1">
    <property type="entry name" value="IMIDAZOLONEPROPIONASE-RELATED"/>
    <property type="match status" value="1"/>
</dbReference>
<comment type="catalytic activity">
    <reaction evidence="7">
        <text>4-imidazolone-5-propanoate + H2O = N-formimidoyl-L-glutamate</text>
        <dbReference type="Rhea" id="RHEA:23660"/>
        <dbReference type="ChEBI" id="CHEBI:15377"/>
        <dbReference type="ChEBI" id="CHEBI:58928"/>
        <dbReference type="ChEBI" id="CHEBI:77893"/>
        <dbReference type="EC" id="3.5.2.7"/>
    </reaction>
</comment>
<keyword evidence="2 7" id="KW-0479">Metal-binding</keyword>
<dbReference type="InterPro" id="IPR011059">
    <property type="entry name" value="Metal-dep_hydrolase_composite"/>
</dbReference>
<dbReference type="CDD" id="cd01296">
    <property type="entry name" value="Imidazolone-5PH"/>
    <property type="match status" value="1"/>
</dbReference>
<dbReference type="InterPro" id="IPR005920">
    <property type="entry name" value="HutI"/>
</dbReference>
<feature type="binding site" evidence="7">
    <location>
        <position position="252"/>
    </location>
    <ligand>
        <name>Zn(2+)</name>
        <dbReference type="ChEBI" id="CHEBI:29105"/>
    </ligand>
</feature>
<evidence type="ECO:0000256" key="4">
    <source>
        <dbReference type="ARBA" id="ARBA00022808"/>
    </source>
</evidence>
<feature type="binding site" evidence="7">
    <location>
        <position position="91"/>
    </location>
    <ligand>
        <name>4-imidazolone-5-propanoate</name>
        <dbReference type="ChEBI" id="CHEBI:77893"/>
    </ligand>
</feature>
<keyword evidence="10" id="KW-1185">Reference proteome</keyword>
<dbReference type="GO" id="GO:0019556">
    <property type="term" value="P:L-histidine catabolic process to glutamate and formamide"/>
    <property type="evidence" value="ECO:0007669"/>
    <property type="project" value="UniProtKB-UniRule"/>
</dbReference>
<dbReference type="EC" id="3.5.2.7" evidence="1 7"/>
<comment type="similarity">
    <text evidence="7">Belongs to the metallo-dependent hydrolases superfamily. HutI family.</text>
</comment>
<comment type="pathway">
    <text evidence="7">Amino-acid degradation; L-histidine degradation into L-glutamate; N-formimidoyl-L-glutamate from L-histidine: step 3/3.</text>
</comment>
<dbReference type="Gene3D" id="2.30.40.10">
    <property type="entry name" value="Urease, subunit C, domain 1"/>
    <property type="match status" value="1"/>
</dbReference>
<dbReference type="InterPro" id="IPR032466">
    <property type="entry name" value="Metal_Hydrolase"/>
</dbReference>
<protein>
    <recommendedName>
        <fullName evidence="1 7">Imidazolonepropionase</fullName>
        <ecNumber evidence="1 7">3.5.2.7</ecNumber>
    </recommendedName>
    <alternativeName>
        <fullName evidence="7">Imidazolone-5-propionate hydrolase</fullName>
    </alternativeName>
</protein>
<evidence type="ECO:0000256" key="5">
    <source>
        <dbReference type="ARBA" id="ARBA00022833"/>
    </source>
</evidence>
<dbReference type="PANTHER" id="PTHR42752">
    <property type="entry name" value="IMIDAZOLONEPROPIONASE"/>
    <property type="match status" value="1"/>
</dbReference>
<keyword evidence="6 7" id="KW-0408">Iron</keyword>
<feature type="binding site" evidence="7">
    <location>
        <position position="84"/>
    </location>
    <ligand>
        <name>Zn(2+)</name>
        <dbReference type="ChEBI" id="CHEBI:29105"/>
    </ligand>
</feature>
<dbReference type="GO" id="GO:0008270">
    <property type="term" value="F:zinc ion binding"/>
    <property type="evidence" value="ECO:0007669"/>
    <property type="project" value="UniProtKB-UniRule"/>
</dbReference>
<dbReference type="InterPro" id="IPR006680">
    <property type="entry name" value="Amidohydro-rel"/>
</dbReference>
<dbReference type="FunFam" id="3.20.20.140:FF:000007">
    <property type="entry name" value="Imidazolonepropionase"/>
    <property type="match status" value="1"/>
</dbReference>
<feature type="binding site" evidence="7">
    <location>
        <position position="326"/>
    </location>
    <ligand>
        <name>Fe(3+)</name>
        <dbReference type="ChEBI" id="CHEBI:29034"/>
    </ligand>
</feature>
<dbReference type="Gene3D" id="3.20.20.140">
    <property type="entry name" value="Metal-dependent hydrolases"/>
    <property type="match status" value="1"/>
</dbReference>
<accession>A0A926HPJ7</accession>
<comment type="cofactor">
    <cofactor evidence="7">
        <name>Zn(2+)</name>
        <dbReference type="ChEBI" id="CHEBI:29105"/>
    </cofactor>
    <cofactor evidence="7">
        <name>Fe(3+)</name>
        <dbReference type="ChEBI" id="CHEBI:29034"/>
    </cofactor>
    <text evidence="7">Binds 1 zinc or iron ion per subunit.</text>
</comment>
<keyword evidence="7" id="KW-0963">Cytoplasm</keyword>
<name>A0A926HPJ7_9FIRM</name>
<keyword evidence="5 7" id="KW-0862">Zinc</keyword>
<evidence type="ECO:0000259" key="8">
    <source>
        <dbReference type="Pfam" id="PF01979"/>
    </source>
</evidence>
<evidence type="ECO:0000256" key="1">
    <source>
        <dbReference type="ARBA" id="ARBA00012864"/>
    </source>
</evidence>
<feature type="binding site" evidence="7">
    <location>
        <position position="154"/>
    </location>
    <ligand>
        <name>4-imidazolone-5-propanoate</name>
        <dbReference type="ChEBI" id="CHEBI:77893"/>
    </ligand>
</feature>
<feature type="binding site" evidence="7">
    <location>
        <position position="255"/>
    </location>
    <ligand>
        <name>4-imidazolone-5-propanoate</name>
        <dbReference type="ChEBI" id="CHEBI:77893"/>
    </ligand>
</feature>
<evidence type="ECO:0000256" key="7">
    <source>
        <dbReference type="HAMAP-Rule" id="MF_00372"/>
    </source>
</evidence>
<dbReference type="SUPFAM" id="SSF51338">
    <property type="entry name" value="Composite domain of metallo-dependent hydrolases"/>
    <property type="match status" value="1"/>
</dbReference>
<dbReference type="Pfam" id="PF01979">
    <property type="entry name" value="Amidohydro_1"/>
    <property type="match status" value="1"/>
</dbReference>
<dbReference type="NCBIfam" id="TIGR01224">
    <property type="entry name" value="hutI"/>
    <property type="match status" value="1"/>
</dbReference>
<dbReference type="GO" id="GO:0005506">
    <property type="term" value="F:iron ion binding"/>
    <property type="evidence" value="ECO:0007669"/>
    <property type="project" value="UniProtKB-UniRule"/>
</dbReference>
<dbReference type="RefSeq" id="WP_249299024.1">
    <property type="nucleotide sequence ID" value="NZ_JACRSP010000001.1"/>
</dbReference>
<dbReference type="EMBL" id="JACRSP010000001">
    <property type="protein sequence ID" value="MBC8535352.1"/>
    <property type="molecule type" value="Genomic_DNA"/>
</dbReference>
<feature type="binding site" evidence="7">
    <location>
        <position position="328"/>
    </location>
    <ligand>
        <name>N-formimidoyl-L-glutamate</name>
        <dbReference type="ChEBI" id="CHEBI:58928"/>
    </ligand>
</feature>
<feature type="binding site" evidence="7">
    <location>
        <position position="82"/>
    </location>
    <ligand>
        <name>Zn(2+)</name>
        <dbReference type="ChEBI" id="CHEBI:29105"/>
    </ligand>
</feature>
<evidence type="ECO:0000256" key="2">
    <source>
        <dbReference type="ARBA" id="ARBA00022723"/>
    </source>
</evidence>
<evidence type="ECO:0000256" key="6">
    <source>
        <dbReference type="ARBA" id="ARBA00023004"/>
    </source>
</evidence>
<keyword evidence="4 7" id="KW-0369">Histidine metabolism</keyword>
<feature type="binding site" evidence="7">
    <location>
        <position position="252"/>
    </location>
    <ligand>
        <name>Fe(3+)</name>
        <dbReference type="ChEBI" id="CHEBI:29034"/>
    </ligand>
</feature>
<feature type="binding site" evidence="7">
    <location>
        <position position="331"/>
    </location>
    <ligand>
        <name>4-imidazolone-5-propanoate</name>
        <dbReference type="ChEBI" id="CHEBI:77893"/>
    </ligand>
</feature>
<feature type="binding site" evidence="7">
    <location>
        <position position="82"/>
    </location>
    <ligand>
        <name>Fe(3+)</name>
        <dbReference type="ChEBI" id="CHEBI:29034"/>
    </ligand>
</feature>
<dbReference type="Proteomes" id="UP000620366">
    <property type="component" value="Unassembled WGS sequence"/>
</dbReference>
<dbReference type="AlphaFoldDB" id="A0A926HPJ7"/>
<dbReference type="HAMAP" id="MF_00372">
    <property type="entry name" value="HutI"/>
    <property type="match status" value="1"/>
</dbReference>
<dbReference type="SUPFAM" id="SSF51556">
    <property type="entry name" value="Metallo-dependent hydrolases"/>
    <property type="match status" value="1"/>
</dbReference>
<feature type="domain" description="Amidohydrolase-related" evidence="8">
    <location>
        <begin position="74"/>
        <end position="413"/>
    </location>
</feature>
<feature type="binding site" evidence="7">
    <location>
        <position position="187"/>
    </location>
    <ligand>
        <name>4-imidazolone-5-propanoate</name>
        <dbReference type="ChEBI" id="CHEBI:77893"/>
    </ligand>
</feature>
<comment type="subcellular location">
    <subcellularLocation>
        <location evidence="7">Cytoplasm</location>
    </subcellularLocation>
</comment>
<organism evidence="9 10">
    <name type="scientific">Feifania hominis</name>
    <dbReference type="NCBI Taxonomy" id="2763660"/>
    <lineage>
        <taxon>Bacteria</taxon>
        <taxon>Bacillati</taxon>
        <taxon>Bacillota</taxon>
        <taxon>Clostridia</taxon>
        <taxon>Eubacteriales</taxon>
        <taxon>Feifaniaceae</taxon>
        <taxon>Feifania</taxon>
    </lineage>
</organism>
<dbReference type="GO" id="GO:0050480">
    <property type="term" value="F:imidazolonepropionase activity"/>
    <property type="evidence" value="ECO:0007669"/>
    <property type="project" value="UniProtKB-UniRule"/>
</dbReference>
<sequence length="418" mass="44411">MNSHADLLIKNIGLLATPTGSVPKAGAAQGQIETHENVCVAMGGGVFLGVGSEEQLRSFVDADTAVLDAGGCLATPGLVDAHTHLVFGGWRQHELGLKLHGVPYLDILKSGGGILSTVRATRAASLDELVGKGVGLLHTMLEHGTTTCEAKSGYGLSTEEEKKQLLAIRKLDDIQPVDLVATFMGAHALPEEYSDDREGYVRLLIEQMIPLVAKERLAEFCDIFCETGVFSAEESRRILTAAREHGLKTKIHADEIDAIGGAVLAGELPTHSAEHLIAADDEGLAAMARGGTIAVVLPATSFYLGKPFARVQDMMSLGIPVAVASDFNPGSSPNLSLQLPMNLACYQYKMTPEQVLTAVTLNAAAAIGRAETVGTVEPGKKADLVLWDAPDLDFIFYRYGNNQVRTVVKNGTVMIERG</sequence>
<feature type="binding site" evidence="7">
    <location>
        <position position="154"/>
    </location>
    <ligand>
        <name>N-formimidoyl-L-glutamate</name>
        <dbReference type="ChEBI" id="CHEBI:58928"/>
    </ligand>
</feature>
<feature type="binding site" evidence="7">
    <location>
        <position position="330"/>
    </location>
    <ligand>
        <name>N-formimidoyl-L-glutamate</name>
        <dbReference type="ChEBI" id="CHEBI:58928"/>
    </ligand>
</feature>
<keyword evidence="3 7" id="KW-0378">Hydrolase</keyword>
<evidence type="ECO:0000313" key="10">
    <source>
        <dbReference type="Proteomes" id="UP000620366"/>
    </source>
</evidence>